<name>A0A8J7TNG5_9BACT</name>
<comment type="caution">
    <text evidence="1">The sequence shown here is derived from an EMBL/GenBank/DDBJ whole genome shotgun (WGS) entry which is preliminary data.</text>
</comment>
<dbReference type="EMBL" id="JAFLCK010000030">
    <property type="protein sequence ID" value="MBN8662061.1"/>
    <property type="molecule type" value="Genomic_DNA"/>
</dbReference>
<dbReference type="Proteomes" id="UP000664277">
    <property type="component" value="Unassembled WGS sequence"/>
</dbReference>
<accession>A0A8J7TNG5</accession>
<organism evidence="1 2">
    <name type="scientific">Candidatus Obscuribacter phosphatis</name>
    <dbReference type="NCBI Taxonomy" id="1906157"/>
    <lineage>
        <taxon>Bacteria</taxon>
        <taxon>Bacillati</taxon>
        <taxon>Candidatus Melainabacteria</taxon>
        <taxon>Candidatus Obscuribacterales</taxon>
        <taxon>Candidatus Obscuribacteraceae</taxon>
        <taxon>Candidatus Obscuribacter</taxon>
    </lineage>
</organism>
<reference evidence="1" key="1">
    <citation type="submission" date="2021-02" db="EMBL/GenBank/DDBJ databases">
        <title>Genome-Resolved Metagenomics of a Microbial Community Performing Photosynthetic Biological Nutrient Removal.</title>
        <authorList>
            <person name="Mcdaniel E.A."/>
        </authorList>
    </citation>
    <scope>NUCLEOTIDE SEQUENCE</scope>
    <source>
        <strain evidence="1">UWPOB_OBS1</strain>
    </source>
</reference>
<evidence type="ECO:0000313" key="1">
    <source>
        <dbReference type="EMBL" id="MBN8662061.1"/>
    </source>
</evidence>
<sequence length="61" mass="6785">MLKSEAERVVRKALEETDAKFTEEQIQALSQICLKIAGTVVEEAFAQWRPSSGGGRPQFFA</sequence>
<gene>
    <name evidence="1" type="ORF">J0M35_16965</name>
</gene>
<protein>
    <submittedName>
        <fullName evidence="1">Uncharacterized protein</fullName>
    </submittedName>
</protein>
<evidence type="ECO:0000313" key="2">
    <source>
        <dbReference type="Proteomes" id="UP000664277"/>
    </source>
</evidence>
<proteinExistence type="predicted"/>
<dbReference type="AlphaFoldDB" id="A0A8J7TNG5"/>